<dbReference type="AlphaFoldDB" id="A0A0V1IYD4"/>
<evidence type="ECO:0000313" key="1">
    <source>
        <dbReference type="EMBL" id="KRZ27761.1"/>
    </source>
</evidence>
<proteinExistence type="predicted"/>
<dbReference type="Proteomes" id="UP000054826">
    <property type="component" value="Unassembled WGS sequence"/>
</dbReference>
<dbReference type="EMBL" id="JYDV01000162">
    <property type="protein sequence ID" value="KRZ27761.1"/>
    <property type="molecule type" value="Genomic_DNA"/>
</dbReference>
<protein>
    <submittedName>
        <fullName evidence="1">Uncharacterized protein</fullName>
    </submittedName>
</protein>
<accession>A0A0V1IYD4</accession>
<comment type="caution">
    <text evidence="1">The sequence shown here is derived from an EMBL/GenBank/DDBJ whole genome shotgun (WGS) entry which is preliminary data.</text>
</comment>
<evidence type="ECO:0000313" key="2">
    <source>
        <dbReference type="Proteomes" id="UP000054826"/>
    </source>
</evidence>
<gene>
    <name evidence="1" type="ORF">T4C_8807</name>
</gene>
<reference evidence="1 2" key="1">
    <citation type="submission" date="2015-01" db="EMBL/GenBank/DDBJ databases">
        <title>Evolution of Trichinella species and genotypes.</title>
        <authorList>
            <person name="Korhonen P.K."/>
            <person name="Edoardo P."/>
            <person name="Giuseppe L.R."/>
            <person name="Gasser R.B."/>
        </authorList>
    </citation>
    <scope>NUCLEOTIDE SEQUENCE [LARGE SCALE GENOMIC DNA]</scope>
    <source>
        <strain evidence="1">ISS176</strain>
    </source>
</reference>
<name>A0A0V1IYD4_TRIPS</name>
<sequence>MDLEQFEKYNETIPAFPKIISELQQVYCHRS</sequence>
<organism evidence="1 2">
    <name type="scientific">Trichinella pseudospiralis</name>
    <name type="common">Parasitic roundworm</name>
    <dbReference type="NCBI Taxonomy" id="6337"/>
    <lineage>
        <taxon>Eukaryota</taxon>
        <taxon>Metazoa</taxon>
        <taxon>Ecdysozoa</taxon>
        <taxon>Nematoda</taxon>
        <taxon>Enoplea</taxon>
        <taxon>Dorylaimia</taxon>
        <taxon>Trichinellida</taxon>
        <taxon>Trichinellidae</taxon>
        <taxon>Trichinella</taxon>
    </lineage>
</organism>